<dbReference type="EMBL" id="JYNV01000004">
    <property type="protein sequence ID" value="KZM28684.1"/>
    <property type="molecule type" value="Genomic_DNA"/>
</dbReference>
<comment type="caution">
    <text evidence="2">The sequence shown here is derived from an EMBL/GenBank/DDBJ whole genome shotgun (WGS) entry which is preliminary data.</text>
</comment>
<evidence type="ECO:0000256" key="1">
    <source>
        <dbReference type="SAM" id="MobiDB-lite"/>
    </source>
</evidence>
<sequence>MNGIKRPENRGRAKNTKMEMKKRLGFDYYSVMVKLQLPPAWLQALEQRPRIPPTPLEHLPNDNWGQDESFQFCKADDDEPYSTRILRSWSKNGSENSLQDGGDAVPIDADNELDHSMSDQAGTKSSDEMSSNTGDELEDTEYQDSTSAIPRFEYIQDWSYENRNDALQVPVEIFRDRMVQVWEELPWYSKLGLHSNDLQLFLLQKQGE</sequence>
<feature type="compositionally biased region" description="Polar residues" evidence="1">
    <location>
        <begin position="118"/>
        <end position="134"/>
    </location>
</feature>
<evidence type="ECO:0000313" key="2">
    <source>
        <dbReference type="EMBL" id="KZM28684.1"/>
    </source>
</evidence>
<dbReference type="Proteomes" id="UP000076837">
    <property type="component" value="Unassembled WGS sequence"/>
</dbReference>
<organism evidence="2 3">
    <name type="scientific">Didymella rabiei</name>
    <name type="common">Chickpea ascochyta blight fungus</name>
    <name type="synonym">Mycosphaerella rabiei</name>
    <dbReference type="NCBI Taxonomy" id="5454"/>
    <lineage>
        <taxon>Eukaryota</taxon>
        <taxon>Fungi</taxon>
        <taxon>Dikarya</taxon>
        <taxon>Ascomycota</taxon>
        <taxon>Pezizomycotina</taxon>
        <taxon>Dothideomycetes</taxon>
        <taxon>Pleosporomycetidae</taxon>
        <taxon>Pleosporales</taxon>
        <taxon>Pleosporineae</taxon>
        <taxon>Didymellaceae</taxon>
        <taxon>Ascochyta</taxon>
    </lineage>
</organism>
<dbReference type="AlphaFoldDB" id="A0A163MG26"/>
<keyword evidence="3" id="KW-1185">Reference proteome</keyword>
<reference evidence="2 3" key="1">
    <citation type="journal article" date="2016" name="Sci. Rep.">
        <title>Draft genome sequencing and secretome analysis of fungal phytopathogen Ascochyta rabiei provides insight into the necrotrophic effector repertoire.</title>
        <authorList>
            <person name="Verma S."/>
            <person name="Gazara R.K."/>
            <person name="Nizam S."/>
            <person name="Parween S."/>
            <person name="Chattopadhyay D."/>
            <person name="Verma P.K."/>
        </authorList>
    </citation>
    <scope>NUCLEOTIDE SEQUENCE [LARGE SCALE GENOMIC DNA]</scope>
    <source>
        <strain evidence="2 3">ArDII</strain>
    </source>
</reference>
<dbReference type="OrthoDB" id="10530982at2759"/>
<accession>A0A163MG26</accession>
<feature type="region of interest" description="Disordered" evidence="1">
    <location>
        <begin position="92"/>
        <end position="145"/>
    </location>
</feature>
<proteinExistence type="predicted"/>
<name>A0A163MG26_DIDRA</name>
<gene>
    <name evidence="2" type="ORF">ST47_g172</name>
</gene>
<evidence type="ECO:0000313" key="3">
    <source>
        <dbReference type="Proteomes" id="UP000076837"/>
    </source>
</evidence>
<protein>
    <submittedName>
        <fullName evidence="2">Uncharacterized protein</fullName>
    </submittedName>
</protein>